<feature type="domain" description="PIH1D1/2/3 CS-like" evidence="5">
    <location>
        <begin position="442"/>
        <end position="513"/>
    </location>
</feature>
<dbReference type="InterPro" id="IPR050734">
    <property type="entry name" value="PIH1/Kintoun_subfamily"/>
</dbReference>
<sequence length="518" mass="56383">MPQGNTQVMPRAPALGPADKSRLQKRARGRARRKSHRREGGQGAAEAGSPHRPRPYLVVRARVPDDVPQQHLPHRHPGHPLALHGPADAGPTGTPGPAHRGTPAAGERPGLLSAPDRTWSPHSASFWQHTPGPRAAATAGRWGPAAAPGGGSGQLPAPPRSRRAQDESGRGTGTRGSRGRTGKTTDPPSPAFPAAVARRPEAAMAGAALTRAAQLWSLLDEMAENEPQAYRRLLQQQRAEAERFCAAPEPHLCLRARPAGGVGRPLFINVCSWRRVPAPKGPAGPTPVSAGPLEVSGEGDLYSIIDIAYNPDVLQRGQENPEKMEHLIHLTLKFVEERCNLTLSHLYTIESFKLKGSLEMMQQRLRGRQRPSPHLGQNTKKELTLDELLHTMGAEDCSNASVLLKEESVTQSKGHLIEEIASTEMPEKLSTPVYEMITVKDANKKPLKIELRIELPKVSSVSECELRISKDDIIIEVPEKYKLQLDLPELVDEETTTAVFNKGKRVLFITVLVAKPDP</sequence>
<dbReference type="InterPro" id="IPR041442">
    <property type="entry name" value="PIH1D1/2/3_CS-like"/>
</dbReference>
<reference evidence="6" key="3">
    <citation type="submission" date="2025-09" db="UniProtKB">
        <authorList>
            <consortium name="Ensembl"/>
        </authorList>
    </citation>
    <scope>IDENTIFICATION</scope>
</reference>
<dbReference type="GO" id="GO:0006364">
    <property type="term" value="P:rRNA processing"/>
    <property type="evidence" value="ECO:0007669"/>
    <property type="project" value="TreeGrafter"/>
</dbReference>
<dbReference type="Pfam" id="PF18201">
    <property type="entry name" value="PIH1_CS"/>
    <property type="match status" value="1"/>
</dbReference>
<reference evidence="6" key="2">
    <citation type="submission" date="2025-08" db="UniProtKB">
        <authorList>
            <consortium name="Ensembl"/>
        </authorList>
    </citation>
    <scope>IDENTIFICATION</scope>
</reference>
<dbReference type="PANTHER" id="PTHR22997:SF6">
    <property type="entry name" value="PIH1 DOMAIN-CONTAINING PROTEIN 2"/>
    <property type="match status" value="1"/>
</dbReference>
<dbReference type="GO" id="GO:0000492">
    <property type="term" value="P:box C/D snoRNP assembly"/>
    <property type="evidence" value="ECO:0007669"/>
    <property type="project" value="TreeGrafter"/>
</dbReference>
<keyword evidence="7" id="KW-1185">Reference proteome</keyword>
<evidence type="ECO:0000256" key="2">
    <source>
        <dbReference type="ARBA" id="ARBA00040541"/>
    </source>
</evidence>
<name>A0A672VAK1_STRHB</name>
<dbReference type="CDD" id="cd00298">
    <property type="entry name" value="ACD_sHsps_p23-like"/>
    <property type="match status" value="1"/>
</dbReference>
<evidence type="ECO:0000313" key="7">
    <source>
        <dbReference type="Proteomes" id="UP000472266"/>
    </source>
</evidence>
<evidence type="ECO:0000256" key="3">
    <source>
        <dbReference type="SAM" id="MobiDB-lite"/>
    </source>
</evidence>
<evidence type="ECO:0000256" key="1">
    <source>
        <dbReference type="ARBA" id="ARBA00008511"/>
    </source>
</evidence>
<dbReference type="AlphaFoldDB" id="A0A672VAK1"/>
<accession>A0A672VAK1</accession>
<dbReference type="InterPro" id="IPR012981">
    <property type="entry name" value="PIH1_N"/>
</dbReference>
<feature type="compositionally biased region" description="Basic residues" evidence="3">
    <location>
        <begin position="23"/>
        <end position="37"/>
    </location>
</feature>
<gene>
    <name evidence="6" type="primary">PIH1D2</name>
</gene>
<dbReference type="Ensembl" id="ENSSHBT00005028045.1">
    <property type="protein sequence ID" value="ENSSHBP00005023552.1"/>
    <property type="gene ID" value="ENSSHBG00005019747.1"/>
</dbReference>
<organism evidence="6 7">
    <name type="scientific">Strigops habroptila</name>
    <name type="common">Kakapo</name>
    <dbReference type="NCBI Taxonomy" id="2489341"/>
    <lineage>
        <taxon>Eukaryota</taxon>
        <taxon>Metazoa</taxon>
        <taxon>Chordata</taxon>
        <taxon>Craniata</taxon>
        <taxon>Vertebrata</taxon>
        <taxon>Euteleostomi</taxon>
        <taxon>Archelosauria</taxon>
        <taxon>Archosauria</taxon>
        <taxon>Dinosauria</taxon>
        <taxon>Saurischia</taxon>
        <taxon>Theropoda</taxon>
        <taxon>Coelurosauria</taxon>
        <taxon>Aves</taxon>
        <taxon>Neognathae</taxon>
        <taxon>Neoaves</taxon>
        <taxon>Telluraves</taxon>
        <taxon>Australaves</taxon>
        <taxon>Psittaciformes</taxon>
        <taxon>Psittacidae</taxon>
        <taxon>Strigops</taxon>
    </lineage>
</organism>
<feature type="compositionally biased region" description="Low complexity" evidence="3">
    <location>
        <begin position="85"/>
        <end position="106"/>
    </location>
</feature>
<proteinExistence type="inferred from homology"/>
<dbReference type="Pfam" id="PF08190">
    <property type="entry name" value="PIH1"/>
    <property type="match status" value="1"/>
</dbReference>
<evidence type="ECO:0000259" key="4">
    <source>
        <dbReference type="Pfam" id="PF08190"/>
    </source>
</evidence>
<evidence type="ECO:0000259" key="5">
    <source>
        <dbReference type="Pfam" id="PF18201"/>
    </source>
</evidence>
<dbReference type="GO" id="GO:1990904">
    <property type="term" value="C:ribonucleoprotein complex"/>
    <property type="evidence" value="ECO:0007669"/>
    <property type="project" value="TreeGrafter"/>
</dbReference>
<feature type="region of interest" description="Disordered" evidence="3">
    <location>
        <begin position="1"/>
        <end position="193"/>
    </location>
</feature>
<comment type="similarity">
    <text evidence="1">Belongs to the PIH1 family.</text>
</comment>
<dbReference type="PANTHER" id="PTHR22997">
    <property type="entry name" value="PIH1 DOMAIN-CONTAINING PROTEIN 1"/>
    <property type="match status" value="1"/>
</dbReference>
<dbReference type="Proteomes" id="UP000472266">
    <property type="component" value="Chromosome 16"/>
</dbReference>
<dbReference type="GO" id="GO:0097255">
    <property type="term" value="C:R2TP complex"/>
    <property type="evidence" value="ECO:0007669"/>
    <property type="project" value="TreeGrafter"/>
</dbReference>
<feature type="domain" description="PIH1 N-terminal" evidence="4">
    <location>
        <begin position="232"/>
        <end position="364"/>
    </location>
</feature>
<dbReference type="GeneTree" id="ENSGT00510000048581"/>
<reference evidence="6 7" key="1">
    <citation type="submission" date="2019-11" db="EMBL/GenBank/DDBJ databases">
        <title>Strigops habroptila (kakapo) genome, bStrHab1, primary haplotype, v2.</title>
        <authorList>
            <person name="Jarvis E.D."/>
            <person name="Howard J."/>
            <person name="Rhie A."/>
            <person name="Phillippy A."/>
            <person name="Korlach J."/>
            <person name="Digby A."/>
            <person name="Iorns D."/>
            <person name="Eason D."/>
            <person name="Robertson B."/>
            <person name="Raemaekers T."/>
            <person name="Howe K."/>
            <person name="Lewin H."/>
            <person name="Damas J."/>
            <person name="Hastie A."/>
            <person name="Tracey A."/>
            <person name="Chow W."/>
            <person name="Fedrigo O."/>
        </authorList>
    </citation>
    <scope>NUCLEOTIDE SEQUENCE [LARGE SCALE GENOMIC DNA]</scope>
</reference>
<protein>
    <recommendedName>
        <fullName evidence="2">PIH1 domain-containing protein 2</fullName>
    </recommendedName>
</protein>
<evidence type="ECO:0000313" key="6">
    <source>
        <dbReference type="Ensembl" id="ENSSHBP00005023552.1"/>
    </source>
</evidence>
<feature type="compositionally biased region" description="Low complexity" evidence="3">
    <location>
        <begin position="131"/>
        <end position="147"/>
    </location>
</feature>
<dbReference type="InParanoid" id="A0A672VAK1"/>
<dbReference type="GO" id="GO:0005737">
    <property type="term" value="C:cytoplasm"/>
    <property type="evidence" value="ECO:0007669"/>
    <property type="project" value="TreeGrafter"/>
</dbReference>